<dbReference type="OrthoDB" id="10608022at2759"/>
<feature type="compositionally biased region" description="Low complexity" evidence="1">
    <location>
        <begin position="546"/>
        <end position="555"/>
    </location>
</feature>
<evidence type="ECO:0000313" key="3">
    <source>
        <dbReference type="Proteomes" id="UP000237271"/>
    </source>
</evidence>
<protein>
    <submittedName>
        <fullName evidence="2">Uncharacterized protein</fullName>
    </submittedName>
</protein>
<accession>A0A2P4XFI4</accession>
<evidence type="ECO:0000256" key="1">
    <source>
        <dbReference type="SAM" id="MobiDB-lite"/>
    </source>
</evidence>
<proteinExistence type="predicted"/>
<feature type="compositionally biased region" description="Low complexity" evidence="1">
    <location>
        <begin position="491"/>
        <end position="510"/>
    </location>
</feature>
<dbReference type="AlphaFoldDB" id="A0A2P4XFI4"/>
<keyword evidence="3" id="KW-1185">Reference proteome</keyword>
<gene>
    <name evidence="2" type="ORF">PHPALM_20199</name>
</gene>
<organism evidence="2 3">
    <name type="scientific">Phytophthora palmivora</name>
    <dbReference type="NCBI Taxonomy" id="4796"/>
    <lineage>
        <taxon>Eukaryota</taxon>
        <taxon>Sar</taxon>
        <taxon>Stramenopiles</taxon>
        <taxon>Oomycota</taxon>
        <taxon>Peronosporomycetes</taxon>
        <taxon>Peronosporales</taxon>
        <taxon>Peronosporaceae</taxon>
        <taxon>Phytophthora</taxon>
    </lineage>
</organism>
<feature type="region of interest" description="Disordered" evidence="1">
    <location>
        <begin position="625"/>
        <end position="698"/>
    </location>
</feature>
<feature type="region of interest" description="Disordered" evidence="1">
    <location>
        <begin position="368"/>
        <end position="594"/>
    </location>
</feature>
<feature type="compositionally biased region" description="Low complexity" evidence="1">
    <location>
        <begin position="653"/>
        <end position="670"/>
    </location>
</feature>
<sequence length="854" mass="89829">MVRQSRALERATAAAMQVLGPQEQTSSDTPSEGPHTASEDRGAAEQAAGTPLSPIPAPTVDSATRVVSGRSLPVLSPCSPPTSPLPLSSEADSRPTPTPATAVDSATRGVSSGSSVDVIDGDSLVSGITEQSTLTPSDPQLLQLAKFVIGVARNPPCRVDVNLDRRLQGASSIGEVLAAAVAPAQAKDAEDKLAIEFGLRTRAEMFWTQASCGFNAASNTQYSVRLEIIALSRQLALANAAIATHAESMAQLGLRVKNAEAETAAAVRTIWKDRERFKVGMVAYTEQMAKLRSYLLRSDNWNDGTVPARIQALGTENAGLQRANSILRQHSANHGLNTDALVLASAGISADDIDWSLLGLSPLRVTVEPPRTSSSGHFDSMSSDDEASGSAQQAILEPPGTTGNMEDESEDSLPVGPPPKRRRLRQHPIPTTKSRLSVPMAPKSSLPHSRRLGRPSVKPGRRLAIPSSSRPPSDMGQSARPTPADKPVSPPSSSTAAAHSVPPVPAASAPEVGLEDSGPSMGSSAGSDSEGGNSEELPTSDEEARAAGAAVRTPASDVVDLTSKAVRSEASQPATSPFSSPMVTPQRKDGRPVRGALVMSGLRFMEMAERELAADDFVLGLSRSKSQSSSVVPTPVTASDSVPSPLPRRKTIASVASAAASPASPRTARSAPRRSRSVVTTSASSQAGSTTFVPLGSGSLQRGPKKLAGLAGPFLRPGFTAPGAQKAWSKIKTVELSETLPKGAVSPISVAGLEALMDWENPNHPWQELRRKLPRSPCLFYASGFPSGSKISIRDTGLGRTVKMWRQFQGVSTDKTEKADLVSVVESFLRRLERRHGRHDPLVAALVVKWKSYN</sequence>
<comment type="caution">
    <text evidence="2">The sequence shown here is derived from an EMBL/GenBank/DDBJ whole genome shotgun (WGS) entry which is preliminary data.</text>
</comment>
<feature type="compositionally biased region" description="Polar residues" evidence="1">
    <location>
        <begin position="569"/>
        <end position="583"/>
    </location>
</feature>
<feature type="compositionally biased region" description="Polar residues" evidence="1">
    <location>
        <begin position="466"/>
        <end position="480"/>
    </location>
</feature>
<feature type="compositionally biased region" description="Polar residues" evidence="1">
    <location>
        <begin position="520"/>
        <end position="532"/>
    </location>
</feature>
<evidence type="ECO:0000313" key="2">
    <source>
        <dbReference type="EMBL" id="POM64294.1"/>
    </source>
</evidence>
<feature type="region of interest" description="Disordered" evidence="1">
    <location>
        <begin position="1"/>
        <end position="116"/>
    </location>
</feature>
<dbReference type="Proteomes" id="UP000237271">
    <property type="component" value="Unassembled WGS sequence"/>
</dbReference>
<name>A0A2P4XFI4_9STRA</name>
<dbReference type="EMBL" id="NCKW01011139">
    <property type="protein sequence ID" value="POM64294.1"/>
    <property type="molecule type" value="Genomic_DNA"/>
</dbReference>
<reference evidence="2 3" key="1">
    <citation type="journal article" date="2017" name="Genome Biol. Evol.">
        <title>Phytophthora megakarya and P. palmivora, closely related causal agents of cacao black pod rot, underwent increases in genome sizes and gene numbers by different mechanisms.</title>
        <authorList>
            <person name="Ali S.S."/>
            <person name="Shao J."/>
            <person name="Lary D.J."/>
            <person name="Kronmiller B."/>
            <person name="Shen D."/>
            <person name="Strem M.D."/>
            <person name="Amoako-Attah I."/>
            <person name="Akrofi A.Y."/>
            <person name="Begoude B.A."/>
            <person name="Ten Hoopen G.M."/>
            <person name="Coulibaly K."/>
            <person name="Kebe B.I."/>
            <person name="Melnick R.L."/>
            <person name="Guiltinan M.J."/>
            <person name="Tyler B.M."/>
            <person name="Meinhardt L.W."/>
            <person name="Bailey B.A."/>
        </authorList>
    </citation>
    <scope>NUCLEOTIDE SEQUENCE [LARGE SCALE GENOMIC DNA]</scope>
    <source>
        <strain evidence="3">sbr112.9</strain>
    </source>
</reference>
<feature type="compositionally biased region" description="Low complexity" evidence="1">
    <location>
        <begin position="625"/>
        <end position="643"/>
    </location>
</feature>